<dbReference type="EMBL" id="BSSU01000004">
    <property type="protein sequence ID" value="GLX81461.1"/>
    <property type="molecule type" value="Genomic_DNA"/>
</dbReference>
<organism evidence="1 2">
    <name type="scientific">Thalassotalea eurytherma</name>
    <dbReference type="NCBI Taxonomy" id="1144278"/>
    <lineage>
        <taxon>Bacteria</taxon>
        <taxon>Pseudomonadati</taxon>
        <taxon>Pseudomonadota</taxon>
        <taxon>Gammaproteobacteria</taxon>
        <taxon>Alteromonadales</taxon>
        <taxon>Colwelliaceae</taxon>
        <taxon>Thalassotalea</taxon>
    </lineage>
</organism>
<dbReference type="NCBIfam" id="NF012211">
    <property type="entry name" value="tand_rpt_95"/>
    <property type="match status" value="2"/>
</dbReference>
<evidence type="ECO:0000313" key="1">
    <source>
        <dbReference type="EMBL" id="GLX81461.1"/>
    </source>
</evidence>
<accession>A0ABQ6GZS0</accession>
<evidence type="ECO:0000313" key="2">
    <source>
        <dbReference type="Proteomes" id="UP001157133"/>
    </source>
</evidence>
<evidence type="ECO:0008006" key="3">
    <source>
        <dbReference type="Google" id="ProtNLM"/>
    </source>
</evidence>
<reference evidence="1 2" key="1">
    <citation type="submission" date="2023-03" db="EMBL/GenBank/DDBJ databases">
        <title>Draft genome sequence of Thalassotalea eurytherma JCM 18482T.</title>
        <authorList>
            <person name="Sawabe T."/>
        </authorList>
    </citation>
    <scope>NUCLEOTIDE SEQUENCE [LARGE SCALE GENOMIC DNA]</scope>
    <source>
        <strain evidence="1 2">JCM 18482</strain>
    </source>
</reference>
<dbReference type="Pfam" id="PF17963">
    <property type="entry name" value="Big_9"/>
    <property type="match status" value="2"/>
</dbReference>
<keyword evidence="2" id="KW-1185">Reference proteome</keyword>
<sequence>MERFSLQHFFFICLISLITACGGSSNDVNSEPPVNDAPVASAQSVSVNEDESISITLTGSDSDGTISSYNVGTPASGTITGTAPDLTYTPNTDFNGSDSFTYTVTDDDGATSSEAIVSITVTPVNDDPIASAQSVSVNENESISITLTGSDSDGTIASYNVGTPANGTVTGTPPNLTYTPNTDFNGNDSFAYTVTDDGGATSSEAIISITITTQAISISSLYNT</sequence>
<dbReference type="RefSeq" id="WP_284206795.1">
    <property type="nucleotide sequence ID" value="NZ_BSSU01000004.1"/>
</dbReference>
<protein>
    <recommendedName>
        <fullName evidence="3">Tandem-95 repeat protein</fullName>
    </recommendedName>
</protein>
<dbReference type="Proteomes" id="UP001157133">
    <property type="component" value="Unassembled WGS sequence"/>
</dbReference>
<dbReference type="Gene3D" id="2.60.40.2810">
    <property type="match status" value="2"/>
</dbReference>
<gene>
    <name evidence="1" type="ORF">theurythT_09130</name>
</gene>
<comment type="caution">
    <text evidence="1">The sequence shown here is derived from an EMBL/GenBank/DDBJ whole genome shotgun (WGS) entry which is preliminary data.</text>
</comment>
<name>A0ABQ6GZS0_9GAMM</name>
<dbReference type="PROSITE" id="PS51257">
    <property type="entry name" value="PROKAR_LIPOPROTEIN"/>
    <property type="match status" value="1"/>
</dbReference>
<dbReference type="InterPro" id="IPR035986">
    <property type="entry name" value="PKD_dom_sf"/>
</dbReference>
<proteinExistence type="predicted"/>
<dbReference type="SUPFAM" id="SSF49299">
    <property type="entry name" value="PKD domain"/>
    <property type="match status" value="1"/>
</dbReference>